<accession>A0A4C1TK27</accession>
<evidence type="ECO:0000313" key="2">
    <source>
        <dbReference type="Proteomes" id="UP000299102"/>
    </source>
</evidence>
<comment type="caution">
    <text evidence="1">The sequence shown here is derived from an EMBL/GenBank/DDBJ whole genome shotgun (WGS) entry which is preliminary data.</text>
</comment>
<proteinExistence type="predicted"/>
<keyword evidence="2" id="KW-1185">Reference proteome</keyword>
<evidence type="ECO:0000313" key="1">
    <source>
        <dbReference type="EMBL" id="GBP13950.1"/>
    </source>
</evidence>
<dbReference type="AlphaFoldDB" id="A0A4C1TK27"/>
<dbReference type="Proteomes" id="UP000299102">
    <property type="component" value="Unassembled WGS sequence"/>
</dbReference>
<organism evidence="1 2">
    <name type="scientific">Eumeta variegata</name>
    <name type="common">Bagworm moth</name>
    <name type="synonym">Eumeta japonica</name>
    <dbReference type="NCBI Taxonomy" id="151549"/>
    <lineage>
        <taxon>Eukaryota</taxon>
        <taxon>Metazoa</taxon>
        <taxon>Ecdysozoa</taxon>
        <taxon>Arthropoda</taxon>
        <taxon>Hexapoda</taxon>
        <taxon>Insecta</taxon>
        <taxon>Pterygota</taxon>
        <taxon>Neoptera</taxon>
        <taxon>Endopterygota</taxon>
        <taxon>Lepidoptera</taxon>
        <taxon>Glossata</taxon>
        <taxon>Ditrysia</taxon>
        <taxon>Tineoidea</taxon>
        <taxon>Psychidae</taxon>
        <taxon>Oiketicinae</taxon>
        <taxon>Eumeta</taxon>
    </lineage>
</organism>
<protein>
    <submittedName>
        <fullName evidence="1">Uncharacterized protein</fullName>
    </submittedName>
</protein>
<dbReference type="OrthoDB" id="8058536at2759"/>
<dbReference type="EMBL" id="BGZK01000060">
    <property type="protein sequence ID" value="GBP13950.1"/>
    <property type="molecule type" value="Genomic_DNA"/>
</dbReference>
<name>A0A4C1TK27_EUMVA</name>
<sequence>MISMGEDIYPLKKYSVVFRPHRGGTKNVHELLREEKFCLSPCSLCSCIFTLGLELSASKSNLVVFSRKRTVPDVPVILEGVKIPCKKSIKFLGQALRIIVDCMKSSPTNALQVECADPPFRLRRQFLSDRFLSKLLRSKDDPSADLHFCSMIENGWLGWYFIFTDASKLFEAEWV</sequence>
<reference evidence="1 2" key="1">
    <citation type="journal article" date="2019" name="Commun. Biol.">
        <title>The bagworm genome reveals a unique fibroin gene that provides high tensile strength.</title>
        <authorList>
            <person name="Kono N."/>
            <person name="Nakamura H."/>
            <person name="Ohtoshi R."/>
            <person name="Tomita M."/>
            <person name="Numata K."/>
            <person name="Arakawa K."/>
        </authorList>
    </citation>
    <scope>NUCLEOTIDE SEQUENCE [LARGE SCALE GENOMIC DNA]</scope>
</reference>
<gene>
    <name evidence="1" type="ORF">EVAR_10511_1</name>
</gene>